<evidence type="ECO:0000259" key="2">
    <source>
        <dbReference type="SMART" id="SM01227"/>
    </source>
</evidence>
<dbReference type="OrthoDB" id="2148418at2759"/>
<comment type="caution">
    <text evidence="3">The sequence shown here is derived from an EMBL/GenBank/DDBJ whole genome shotgun (WGS) entry which is preliminary data.</text>
</comment>
<dbReference type="PANTHER" id="PTHR34357">
    <property type="entry name" value="F7A19.14 PROTEIN-RELATED"/>
    <property type="match status" value="1"/>
</dbReference>
<organism evidence="3 4">
    <name type="scientific">Carnegiea gigantea</name>
    <dbReference type="NCBI Taxonomy" id="171969"/>
    <lineage>
        <taxon>Eukaryota</taxon>
        <taxon>Viridiplantae</taxon>
        <taxon>Streptophyta</taxon>
        <taxon>Embryophyta</taxon>
        <taxon>Tracheophyta</taxon>
        <taxon>Spermatophyta</taxon>
        <taxon>Magnoliopsida</taxon>
        <taxon>eudicotyledons</taxon>
        <taxon>Gunneridae</taxon>
        <taxon>Pentapetalae</taxon>
        <taxon>Caryophyllales</taxon>
        <taxon>Cactineae</taxon>
        <taxon>Cactaceae</taxon>
        <taxon>Cactoideae</taxon>
        <taxon>Echinocereeae</taxon>
        <taxon>Carnegiea</taxon>
    </lineage>
</organism>
<gene>
    <name evidence="3" type="ORF">Cgig2_023208</name>
</gene>
<feature type="compositionally biased region" description="Basic and acidic residues" evidence="1">
    <location>
        <begin position="53"/>
        <end position="68"/>
    </location>
</feature>
<keyword evidence="4" id="KW-1185">Reference proteome</keyword>
<reference evidence="3" key="1">
    <citation type="submission" date="2022-04" db="EMBL/GenBank/DDBJ databases">
        <title>Carnegiea gigantea Genome sequencing and assembly v2.</title>
        <authorList>
            <person name="Copetti D."/>
            <person name="Sanderson M.J."/>
            <person name="Burquez A."/>
            <person name="Wojciechowski M.F."/>
        </authorList>
    </citation>
    <scope>NUCLEOTIDE SEQUENCE</scope>
    <source>
        <strain evidence="3">SGP5-SGP5p</strain>
        <tissue evidence="3">Aerial part</tissue>
    </source>
</reference>
<feature type="compositionally biased region" description="Basic and acidic residues" evidence="1">
    <location>
        <begin position="139"/>
        <end position="157"/>
    </location>
</feature>
<dbReference type="Pfam" id="PF07802">
    <property type="entry name" value="GCK"/>
    <property type="match status" value="1"/>
</dbReference>
<dbReference type="Proteomes" id="UP001153076">
    <property type="component" value="Unassembled WGS sequence"/>
</dbReference>
<evidence type="ECO:0000313" key="3">
    <source>
        <dbReference type="EMBL" id="KAJ8433256.1"/>
    </source>
</evidence>
<accession>A0A9Q1JXM6</accession>
<dbReference type="AlphaFoldDB" id="A0A9Q1JXM6"/>
<feature type="compositionally biased region" description="Polar residues" evidence="1">
    <location>
        <begin position="41"/>
        <end position="52"/>
    </location>
</feature>
<dbReference type="Gene3D" id="1.10.287.2900">
    <property type="match status" value="1"/>
</dbReference>
<dbReference type="SMART" id="SM01227">
    <property type="entry name" value="GCK"/>
    <property type="match status" value="1"/>
</dbReference>
<feature type="region of interest" description="Disordered" evidence="1">
    <location>
        <begin position="139"/>
        <end position="176"/>
    </location>
</feature>
<feature type="compositionally biased region" description="Low complexity" evidence="1">
    <location>
        <begin position="1"/>
        <end position="36"/>
    </location>
</feature>
<feature type="domain" description="GCK" evidence="2">
    <location>
        <begin position="73"/>
        <end position="147"/>
    </location>
</feature>
<evidence type="ECO:0000313" key="4">
    <source>
        <dbReference type="Proteomes" id="UP001153076"/>
    </source>
</evidence>
<protein>
    <recommendedName>
        <fullName evidence="2">GCK domain-containing protein</fullName>
    </recommendedName>
</protein>
<proteinExistence type="predicted"/>
<dbReference type="InterPro" id="IPR012891">
    <property type="entry name" value="GCK_dom"/>
</dbReference>
<sequence>MGANSSTSQNPNNQSPNPLPTSSNMSSSSISNSQNPDPKTLENQNPEISSQSDKQDEKGRNGEGGREDGQEEGECGFCLFMKAGGCKDAFIAWEHCVEEAEKTKEDVVEKCFEVTAALKKCMEAHSDYYEPILRAEKEAEEEVKRELHRESEKKNEDQNAGSKGIEERASFKRVAR</sequence>
<evidence type="ECO:0000256" key="1">
    <source>
        <dbReference type="SAM" id="MobiDB-lite"/>
    </source>
</evidence>
<feature type="region of interest" description="Disordered" evidence="1">
    <location>
        <begin position="1"/>
        <end position="73"/>
    </location>
</feature>
<dbReference type="PANTHER" id="PTHR34357:SF14">
    <property type="entry name" value="F7A19.14 PROTEIN-RELATED"/>
    <property type="match status" value="1"/>
</dbReference>
<name>A0A9Q1JXM6_9CARY</name>
<dbReference type="EMBL" id="JAKOGI010000553">
    <property type="protein sequence ID" value="KAJ8433256.1"/>
    <property type="molecule type" value="Genomic_DNA"/>
</dbReference>